<dbReference type="AlphaFoldDB" id="S4PYL3"/>
<reference evidence="2" key="2">
    <citation type="submission" date="2013-05" db="EMBL/GenBank/DDBJ databases">
        <authorList>
            <person name="Carter J.-M."/>
            <person name="Baker S.C."/>
            <person name="Pink R."/>
            <person name="Carter D.R.F."/>
            <person name="Collins A."/>
            <person name="Tomlin J."/>
            <person name="Gibbs M."/>
            <person name="Breuker C.J."/>
        </authorList>
    </citation>
    <scope>NUCLEOTIDE SEQUENCE</scope>
    <source>
        <tissue evidence="2">Ovary</tissue>
    </source>
</reference>
<organism evidence="2">
    <name type="scientific">Pararge aegeria</name>
    <name type="common">speckled wood butterfly</name>
    <dbReference type="NCBI Taxonomy" id="116150"/>
    <lineage>
        <taxon>Eukaryota</taxon>
        <taxon>Metazoa</taxon>
        <taxon>Ecdysozoa</taxon>
        <taxon>Arthropoda</taxon>
        <taxon>Hexapoda</taxon>
        <taxon>Insecta</taxon>
        <taxon>Pterygota</taxon>
        <taxon>Neoptera</taxon>
        <taxon>Endopterygota</taxon>
        <taxon>Lepidoptera</taxon>
        <taxon>Glossata</taxon>
        <taxon>Ditrysia</taxon>
        <taxon>Papilionoidea</taxon>
        <taxon>Nymphalidae</taxon>
        <taxon>Satyrinae</taxon>
        <taxon>Satyrini</taxon>
        <taxon>Parargina</taxon>
        <taxon>Pararge</taxon>
    </lineage>
</organism>
<evidence type="ECO:0000313" key="2">
    <source>
        <dbReference type="EMBL" id="JAA89472.1"/>
    </source>
</evidence>
<feature type="transmembrane region" description="Helical" evidence="1">
    <location>
        <begin position="12"/>
        <end position="31"/>
    </location>
</feature>
<feature type="non-terminal residue" evidence="2">
    <location>
        <position position="73"/>
    </location>
</feature>
<protein>
    <submittedName>
        <fullName evidence="2">Uncharacterized protein</fullName>
    </submittedName>
</protein>
<proteinExistence type="predicted"/>
<keyword evidence="1" id="KW-0472">Membrane</keyword>
<sequence>MTSLSFKEDLFCCLVADFVTGVFAIALIGVFCFSARACWYNCHSSAVTSAEPEVYKCCCANFRASKYSGGASQ</sequence>
<keyword evidence="1" id="KW-0812">Transmembrane</keyword>
<accession>S4PYL3</accession>
<reference evidence="2" key="1">
    <citation type="journal article" date="2013" name="BMC Genomics">
        <title>Unscrambling butterfly oogenesis.</title>
        <authorList>
            <person name="Carter J.M."/>
            <person name="Baker S.C."/>
            <person name="Pink R."/>
            <person name="Carter D.R."/>
            <person name="Collins A."/>
            <person name="Tomlin J."/>
            <person name="Gibbs M."/>
            <person name="Breuker C.J."/>
        </authorList>
    </citation>
    <scope>NUCLEOTIDE SEQUENCE</scope>
    <source>
        <tissue evidence="2">Ovary</tissue>
    </source>
</reference>
<name>S4PYL3_9NEOP</name>
<dbReference type="EMBL" id="GAIX01003088">
    <property type="protein sequence ID" value="JAA89472.1"/>
    <property type="molecule type" value="Transcribed_RNA"/>
</dbReference>
<keyword evidence="1" id="KW-1133">Transmembrane helix</keyword>
<evidence type="ECO:0000256" key="1">
    <source>
        <dbReference type="SAM" id="Phobius"/>
    </source>
</evidence>